<sequence>MKKYIAALMILAFAAGCGNMQAASVAPVDEARLQALEIQQKSDSERIAKLEKELSDTKSALERSQKQSRQLGESYDALVGMMKDYRQLIGTMMENVGKLMKDKDAPKAN</sequence>
<protein>
    <submittedName>
        <fullName evidence="3">Uncharacterized protein</fullName>
    </submittedName>
</protein>
<dbReference type="RefSeq" id="WP_132873211.1">
    <property type="nucleotide sequence ID" value="NZ_SMGG01000004.1"/>
</dbReference>
<evidence type="ECO:0000313" key="4">
    <source>
        <dbReference type="Proteomes" id="UP000294614"/>
    </source>
</evidence>
<gene>
    <name evidence="3" type="ORF">C8D98_1354</name>
</gene>
<feature type="coiled-coil region" evidence="1">
    <location>
        <begin position="33"/>
        <end position="67"/>
    </location>
</feature>
<dbReference type="Proteomes" id="UP000294614">
    <property type="component" value="Unassembled WGS sequence"/>
</dbReference>
<keyword evidence="2" id="KW-0732">Signal</keyword>
<evidence type="ECO:0000313" key="3">
    <source>
        <dbReference type="EMBL" id="TCK60480.1"/>
    </source>
</evidence>
<dbReference type="PROSITE" id="PS51257">
    <property type="entry name" value="PROKAR_LIPOPROTEIN"/>
    <property type="match status" value="1"/>
</dbReference>
<keyword evidence="1" id="KW-0175">Coiled coil</keyword>
<evidence type="ECO:0000256" key="1">
    <source>
        <dbReference type="SAM" id="Coils"/>
    </source>
</evidence>
<dbReference type="EMBL" id="SMGG01000004">
    <property type="protein sequence ID" value="TCK60480.1"/>
    <property type="molecule type" value="Genomic_DNA"/>
</dbReference>
<comment type="caution">
    <text evidence="3">The sequence shown here is derived from an EMBL/GenBank/DDBJ whole genome shotgun (WGS) entry which is preliminary data.</text>
</comment>
<accession>A0A4R1K8Z5</accession>
<reference evidence="3 4" key="1">
    <citation type="submission" date="2019-03" db="EMBL/GenBank/DDBJ databases">
        <title>Genomic Encyclopedia of Type Strains, Phase IV (KMG-IV): sequencing the most valuable type-strain genomes for metagenomic binning, comparative biology and taxonomic classification.</title>
        <authorList>
            <person name="Goeker M."/>
        </authorList>
    </citation>
    <scope>NUCLEOTIDE SEQUENCE [LARGE SCALE GENOMIC DNA]</scope>
    <source>
        <strain evidence="3 4">DSM 24984</strain>
    </source>
</reference>
<keyword evidence="4" id="KW-1185">Reference proteome</keyword>
<name>A0A4R1K8Z5_9BACT</name>
<evidence type="ECO:0000256" key="2">
    <source>
        <dbReference type="SAM" id="SignalP"/>
    </source>
</evidence>
<feature type="signal peptide" evidence="2">
    <location>
        <begin position="1"/>
        <end position="22"/>
    </location>
</feature>
<proteinExistence type="predicted"/>
<feature type="chain" id="PRO_5020644637" evidence="2">
    <location>
        <begin position="23"/>
        <end position="109"/>
    </location>
</feature>
<dbReference type="AlphaFoldDB" id="A0A4R1K8Z5"/>
<organism evidence="3 4">
    <name type="scientific">Seleniivibrio woodruffii</name>
    <dbReference type="NCBI Taxonomy" id="1078050"/>
    <lineage>
        <taxon>Bacteria</taxon>
        <taxon>Pseudomonadati</taxon>
        <taxon>Deferribacterota</taxon>
        <taxon>Deferribacteres</taxon>
        <taxon>Deferribacterales</taxon>
        <taxon>Geovibrionaceae</taxon>
        <taxon>Seleniivibrio</taxon>
    </lineage>
</organism>